<dbReference type="HOGENOM" id="CLU_119528_1_0_5"/>
<dbReference type="KEGG" id="sphk:SKP52_19935"/>
<accession>A0A0A7PNP7</accession>
<protein>
    <submittedName>
        <fullName evidence="1">Uncharacterized protein</fullName>
    </submittedName>
</protein>
<dbReference type="Proteomes" id="UP000030907">
    <property type="component" value="Chromosome"/>
</dbReference>
<evidence type="ECO:0000313" key="1">
    <source>
        <dbReference type="EMBL" id="AJA10853.1"/>
    </source>
</evidence>
<dbReference type="EMBL" id="CP009122">
    <property type="protein sequence ID" value="AJA10853.1"/>
    <property type="molecule type" value="Genomic_DNA"/>
</dbReference>
<dbReference type="Pfam" id="PF11171">
    <property type="entry name" value="DUF2958"/>
    <property type="match status" value="1"/>
</dbReference>
<organism evidence="1 2">
    <name type="scientific">Sphingopyxis fribergensis</name>
    <dbReference type="NCBI Taxonomy" id="1515612"/>
    <lineage>
        <taxon>Bacteria</taxon>
        <taxon>Pseudomonadati</taxon>
        <taxon>Pseudomonadota</taxon>
        <taxon>Alphaproteobacteria</taxon>
        <taxon>Sphingomonadales</taxon>
        <taxon>Sphingomonadaceae</taxon>
        <taxon>Sphingopyxis</taxon>
    </lineage>
</organism>
<name>A0A0A7PNP7_9SPHN</name>
<gene>
    <name evidence="1" type="ORF">SKP52_19935</name>
</gene>
<dbReference type="InterPro" id="IPR021341">
    <property type="entry name" value="DUF2958"/>
</dbReference>
<sequence length="89" mass="9642">MGAGVWLATLLEPDGDTLHGIADLDMDCVDYGTFSLSELQGLDVGLQLGVERDILFETTAPISVWIDIADIARGIRAAERIIARLEREG</sequence>
<proteinExistence type="predicted"/>
<dbReference type="AlphaFoldDB" id="A0A0A7PNP7"/>
<keyword evidence="2" id="KW-1185">Reference proteome</keyword>
<evidence type="ECO:0000313" key="2">
    <source>
        <dbReference type="Proteomes" id="UP000030907"/>
    </source>
</evidence>
<reference evidence="1 2" key="1">
    <citation type="journal article" date="2015" name="Int. J. Syst. Evol. Microbiol.">
        <title>Description of Sphingopyxis fribergensis sp. nov. - a soil bacterium with the ability to degrade styrene and phenylacetic acid.</title>
        <authorList>
            <person name="Oelschlagel M."/>
            <person name="Ruckert C."/>
            <person name="Kalinowski J."/>
            <person name="Schmidt G."/>
            <person name="Schlomann M."/>
            <person name="Tischler D."/>
        </authorList>
    </citation>
    <scope>NUCLEOTIDE SEQUENCE [LARGE SCALE GENOMIC DNA]</scope>
    <source>
        <strain evidence="1 2">Kp5.2</strain>
    </source>
</reference>
<dbReference type="STRING" id="1515612.SKP52_19935"/>